<proteinExistence type="predicted"/>
<feature type="region of interest" description="Disordered" evidence="1">
    <location>
        <begin position="57"/>
        <end position="76"/>
    </location>
</feature>
<name>A0A9W5B781_9HYPH</name>
<sequence>MDRAEYRRFRLIAGKPGVRHRAAFLFVRRIPFGRADNRTTKSTDTWFFQNHDGKTGTAGATNGDVSGSPSAATKEQKAGSQVNVDVTIEQRTEIRNVIIENKVEPVRPIFSIFVGTAVPRTVRLHRLPARVIQIVPQYRNYEYIVLADERIIVIDPATYEIVYVLAI</sequence>
<organism evidence="2 3">
    <name type="scientific">Agrobacterium genomosp. 2 str. CFBP 5494</name>
    <dbReference type="NCBI Taxonomy" id="1183436"/>
    <lineage>
        <taxon>Bacteria</taxon>
        <taxon>Pseudomonadati</taxon>
        <taxon>Pseudomonadota</taxon>
        <taxon>Alphaproteobacteria</taxon>
        <taxon>Hyphomicrobiales</taxon>
        <taxon>Rhizobiaceae</taxon>
        <taxon>Rhizobium/Agrobacterium group</taxon>
        <taxon>Agrobacterium</taxon>
        <taxon>Agrobacterium tumefaciens complex</taxon>
    </lineage>
</organism>
<evidence type="ECO:0000256" key="1">
    <source>
        <dbReference type="SAM" id="MobiDB-lite"/>
    </source>
</evidence>
<dbReference type="Pfam" id="PF06823">
    <property type="entry name" value="DUF1236"/>
    <property type="match status" value="1"/>
</dbReference>
<evidence type="ECO:0008006" key="4">
    <source>
        <dbReference type="Google" id="ProtNLM"/>
    </source>
</evidence>
<comment type="caution">
    <text evidence="2">The sequence shown here is derived from an EMBL/GenBank/DDBJ whole genome shotgun (WGS) entry which is preliminary data.</text>
</comment>
<evidence type="ECO:0000313" key="3">
    <source>
        <dbReference type="Proteomes" id="UP000191933"/>
    </source>
</evidence>
<dbReference type="Proteomes" id="UP000191933">
    <property type="component" value="Unassembled WGS sequence"/>
</dbReference>
<accession>A0A9W5B781</accession>
<gene>
    <name evidence="2" type="ORF">AGR2A_pa60067</name>
</gene>
<evidence type="ECO:0000313" key="2">
    <source>
        <dbReference type="EMBL" id="CUX02571.1"/>
    </source>
</evidence>
<dbReference type="AlphaFoldDB" id="A0A9W5B781"/>
<reference evidence="2 3" key="1">
    <citation type="submission" date="2016-01" db="EMBL/GenBank/DDBJ databases">
        <authorList>
            <person name="Regsiter A."/>
            <person name="william w."/>
        </authorList>
    </citation>
    <scope>NUCLEOTIDE SEQUENCE [LARGE SCALE GENOMIC DNA]</scope>
    <source>
        <strain evidence="2 3">CFBP 5494</strain>
    </source>
</reference>
<dbReference type="InterPro" id="IPR009642">
    <property type="entry name" value="DUF1236"/>
</dbReference>
<keyword evidence="3" id="KW-1185">Reference proteome</keyword>
<feature type="compositionally biased region" description="Polar residues" evidence="1">
    <location>
        <begin position="58"/>
        <end position="76"/>
    </location>
</feature>
<dbReference type="EMBL" id="FBVY01000044">
    <property type="protein sequence ID" value="CUX02571.1"/>
    <property type="molecule type" value="Genomic_DNA"/>
</dbReference>
<dbReference type="Gene3D" id="3.10.450.160">
    <property type="entry name" value="inner membrane protein cigr"/>
    <property type="match status" value="1"/>
</dbReference>
<protein>
    <recommendedName>
        <fullName evidence="4">DUF1236 domain-containing protein</fullName>
    </recommendedName>
</protein>